<evidence type="ECO:0000313" key="5">
    <source>
        <dbReference type="EMBL" id="NYD68656.1"/>
    </source>
</evidence>
<comment type="caution">
    <text evidence="6">The sequence shown here is derived from an EMBL/GenBank/DDBJ whole genome shotgun (WGS) entry which is preliminary data.</text>
</comment>
<dbReference type="Proteomes" id="UP000581087">
    <property type="component" value="Unassembled WGS sequence"/>
</dbReference>
<evidence type="ECO:0000259" key="4">
    <source>
        <dbReference type="Pfam" id="PF00440"/>
    </source>
</evidence>
<evidence type="ECO:0000256" key="1">
    <source>
        <dbReference type="ARBA" id="ARBA00023015"/>
    </source>
</evidence>
<dbReference type="EMBL" id="JACCBI010000001">
    <property type="protein sequence ID" value="NYD68656.1"/>
    <property type="molecule type" value="Genomic_DNA"/>
</dbReference>
<dbReference type="PANTHER" id="PTHR30055:SF234">
    <property type="entry name" value="HTH-TYPE TRANSCRIPTIONAL REGULATOR BETI"/>
    <property type="match status" value="1"/>
</dbReference>
<evidence type="ECO:0000313" key="6">
    <source>
        <dbReference type="EMBL" id="RXZ86028.1"/>
    </source>
</evidence>
<dbReference type="InterPro" id="IPR050109">
    <property type="entry name" value="HTH-type_TetR-like_transc_reg"/>
</dbReference>
<keyword evidence="2" id="KW-0238">DNA-binding</keyword>
<evidence type="ECO:0000256" key="3">
    <source>
        <dbReference type="ARBA" id="ARBA00023163"/>
    </source>
</evidence>
<dbReference type="AlphaFoldDB" id="A0A4Q2M2N5"/>
<dbReference type="PANTHER" id="PTHR30055">
    <property type="entry name" value="HTH-TYPE TRANSCRIPTIONAL REGULATOR RUTR"/>
    <property type="match status" value="1"/>
</dbReference>
<evidence type="ECO:0000313" key="7">
    <source>
        <dbReference type="Proteomes" id="UP000292686"/>
    </source>
</evidence>
<organism evidence="6 7">
    <name type="scientific">Agromyces atrinae</name>
    <dbReference type="NCBI Taxonomy" id="592376"/>
    <lineage>
        <taxon>Bacteria</taxon>
        <taxon>Bacillati</taxon>
        <taxon>Actinomycetota</taxon>
        <taxon>Actinomycetes</taxon>
        <taxon>Micrococcales</taxon>
        <taxon>Microbacteriaceae</taxon>
        <taxon>Agromyces</taxon>
    </lineage>
</organism>
<dbReference type="Pfam" id="PF00440">
    <property type="entry name" value="TetR_N"/>
    <property type="match status" value="1"/>
</dbReference>
<feature type="domain" description="HTH tetR-type" evidence="4">
    <location>
        <begin position="24"/>
        <end position="55"/>
    </location>
</feature>
<dbReference type="Gene3D" id="1.10.357.10">
    <property type="entry name" value="Tetracycline Repressor, domain 2"/>
    <property type="match status" value="1"/>
</dbReference>
<keyword evidence="3" id="KW-0804">Transcription</keyword>
<name>A0A4Q2M2N5_9MICO</name>
<dbReference type="GO" id="GO:0000976">
    <property type="term" value="F:transcription cis-regulatory region binding"/>
    <property type="evidence" value="ECO:0007669"/>
    <property type="project" value="TreeGrafter"/>
</dbReference>
<protein>
    <submittedName>
        <fullName evidence="5 6">AcrR family transcriptional regulator</fullName>
    </submittedName>
</protein>
<dbReference type="EMBL" id="SDPM01000006">
    <property type="protein sequence ID" value="RXZ86028.1"/>
    <property type="molecule type" value="Genomic_DNA"/>
</dbReference>
<dbReference type="GO" id="GO:0003700">
    <property type="term" value="F:DNA-binding transcription factor activity"/>
    <property type="evidence" value="ECO:0007669"/>
    <property type="project" value="TreeGrafter"/>
</dbReference>
<evidence type="ECO:0000256" key="2">
    <source>
        <dbReference type="ARBA" id="ARBA00023125"/>
    </source>
</evidence>
<dbReference type="Proteomes" id="UP000292686">
    <property type="component" value="Unassembled WGS sequence"/>
</dbReference>
<dbReference type="OrthoDB" id="3825402at2"/>
<dbReference type="RefSeq" id="WP_129175657.1">
    <property type="nucleotide sequence ID" value="NZ_JACCBI010000001.1"/>
</dbReference>
<keyword evidence="1" id="KW-0805">Transcription regulation</keyword>
<accession>A0A4Q2M2N5</accession>
<proteinExistence type="predicted"/>
<dbReference type="SUPFAM" id="SSF46689">
    <property type="entry name" value="Homeodomain-like"/>
    <property type="match status" value="1"/>
</dbReference>
<keyword evidence="7" id="KW-1185">Reference proteome</keyword>
<evidence type="ECO:0000313" key="8">
    <source>
        <dbReference type="Proteomes" id="UP000581087"/>
    </source>
</evidence>
<dbReference type="InterPro" id="IPR009057">
    <property type="entry name" value="Homeodomain-like_sf"/>
</dbReference>
<reference evidence="5 8" key="2">
    <citation type="submission" date="2020-07" db="EMBL/GenBank/DDBJ databases">
        <title>Sequencing the genomes of 1000 actinobacteria strains.</title>
        <authorList>
            <person name="Klenk H.-P."/>
        </authorList>
    </citation>
    <scope>NUCLEOTIDE SEQUENCE [LARGE SCALE GENOMIC DNA]</scope>
    <source>
        <strain evidence="5 8">DSM 23870</strain>
    </source>
</reference>
<gene>
    <name evidence="5" type="ORF">BJ972_003175</name>
    <name evidence="6" type="ORF">ESP50_12550</name>
</gene>
<sequence>MTEARRAYHSPVRASGAARTRAAIVDAAGALFERDGYARTPMQAIADEAGVSIQAVRLAGPKSALLLAAYERAFAGDEGRHALVERAEMVAILEEPSTELAIERYAEYITRANARTAGLWRAMAAAAHADPDVRSAVDDLDRRRRGDVAGGGAWLVSRGIIAAESATRATDLLGFVTHPDAYAYLVLDTGWDDVAYATWLRTSIAGLALSTP</sequence>
<dbReference type="InterPro" id="IPR001647">
    <property type="entry name" value="HTH_TetR"/>
</dbReference>
<reference evidence="6 7" key="1">
    <citation type="submission" date="2019-01" db="EMBL/GenBank/DDBJ databases">
        <title>Agromyces.</title>
        <authorList>
            <person name="Li J."/>
        </authorList>
    </citation>
    <scope>NUCLEOTIDE SEQUENCE [LARGE SCALE GENOMIC DNA]</scope>
    <source>
        <strain evidence="6 7">DSM 23870</strain>
    </source>
</reference>